<evidence type="ECO:0000256" key="3">
    <source>
        <dbReference type="SAM" id="Phobius"/>
    </source>
</evidence>
<feature type="region of interest" description="Disordered" evidence="2">
    <location>
        <begin position="1037"/>
        <end position="1061"/>
    </location>
</feature>
<comment type="caution">
    <text evidence="5">The sequence shown here is derived from an EMBL/GenBank/DDBJ whole genome shotgun (WGS) entry which is preliminary data.</text>
</comment>
<evidence type="ECO:0000313" key="6">
    <source>
        <dbReference type="Proteomes" id="UP000604046"/>
    </source>
</evidence>
<dbReference type="OrthoDB" id="194468at2759"/>
<feature type="transmembrane region" description="Helical" evidence="3">
    <location>
        <begin position="1621"/>
        <end position="1640"/>
    </location>
</feature>
<feature type="transmembrane region" description="Helical" evidence="3">
    <location>
        <begin position="1652"/>
        <end position="1674"/>
    </location>
</feature>
<evidence type="ECO:0000313" key="5">
    <source>
        <dbReference type="EMBL" id="CAE7419310.1"/>
    </source>
</evidence>
<proteinExistence type="inferred from homology"/>
<feature type="compositionally biased region" description="Basic and acidic residues" evidence="2">
    <location>
        <begin position="1120"/>
        <end position="1144"/>
    </location>
</feature>
<keyword evidence="3" id="KW-0472">Membrane</keyword>
<protein>
    <submittedName>
        <fullName evidence="5">DTX46 protein</fullName>
    </submittedName>
</protein>
<keyword evidence="6" id="KW-1185">Reference proteome</keyword>
<feature type="compositionally biased region" description="Polar residues" evidence="2">
    <location>
        <begin position="1"/>
        <end position="14"/>
    </location>
</feature>
<dbReference type="GO" id="GO:0016020">
    <property type="term" value="C:membrane"/>
    <property type="evidence" value="ECO:0007669"/>
    <property type="project" value="InterPro"/>
</dbReference>
<dbReference type="Pfam" id="PF00211">
    <property type="entry name" value="Guanylate_cyc"/>
    <property type="match status" value="1"/>
</dbReference>
<dbReference type="PANTHER" id="PTHR47455">
    <property type="entry name" value="ADENYLYL CYCLASE BETA"/>
    <property type="match status" value="1"/>
</dbReference>
<dbReference type="Proteomes" id="UP000604046">
    <property type="component" value="Unassembled WGS sequence"/>
</dbReference>
<sequence>MGGRGSKSSVQPLSSADEADLPSSPNSSPRKSIFGLETLDATKVLTTRKTRQMPPQTEDMRQLVRSNENGIWDIEDNQGNRKPLPTAAVAWFKNRNLEALHGSLAFVPWIVQQAYLQGEVHDGNIVLHRGSGAVVFSDASGFTALTERLAKKTNGAELLSQCLTSFFTPLIQLINAYRGDVIKFSGDALMIYFPAVDDTEVGDQSKFKVPPHGSYHQPDIGPMATAVLRASACCIEIQKRLHMFDTGVDGVRLCLHIGLGCGEIAILQVGGVEPPEIGIPRCEYIIAGAPLEQISIAEPLAKNGETCLSPQAWEHVQNYVIPDRRRQLDNENFHLLLKLDESKFTFPTVKASAQERDTRKDLQFTIAELDIIRKFVPSAVFKQIEDGTLTYVNEMRNISTLFISCSGVDVSTDEGADTAQELMVSVQRICYANEGTLNKFLIDDKGMLFLLAYGLPPLVHTDDATRAVLSCFDIVRAFIKLGLVARCGVSTGRAYCGVCGSAERMEYTVLGDAVNLAARLMANAPANGILVDEETRTRCTVELDFQDLKPIKVKGKEQAVKIFKPQLAICNPHIGVGPGGKILFPWYERSLTAGAQGDKEALAEVLQTNVVKLCGLPDWDGVCKVQSWLGGSYDKELHQEPPKAPPSKPSRLENPPSNSPFSGGGSVVLLGPAGVGKIELAQHAVVYAAQKYFMMPVIGTMGPRTQDLARMGAELVRSCLGAYRHAVQPTLPDDEGQALSQLLPHLESVEKLPDLLRDAYDGSVQEDTRVSALHELADVAISLIERLRSHVAVIIVCQLEFGTTLFEKTLGHFNCFYEVVSKLMKVVEERAGNPVTLFTMCKNPDMSHEFVKASASRGWFVELAGLSETICQEYMAAHLEVPMSSIPDSVTNFVSKISLGNPLYIRESLGQLILDGHLKVEREADESEPLVYQNTEDLETVDIVTWSHTAMVGETMCLLESLDPLEAAVVKMSTVFSSSFSLSDLASSTCSRWSGSNFFDYMRLFHAVQELEKRGILEKIAVTRKVETTLLVRSHSMLTGRRGSKQEGKPSNRKSLKDNKDGNAARELQMFAMNNVLIRKVGSSMLLEAQKKKVKRQALIERALTRDLPARIEELQKKKKEKTFGDGTADRAREASNGDREEKGVVSQRHVRVDHPEVGGSGGCPHPCALESRRSKKLKHSSSNGGFAGMQKAVLPDQELLRFALPALGISLLARGSLRADIECCPRCYSDPLMQPPSSPLDQPKGSMYWSLQVFPALSLKQLPDDPKGNIDNAFVGRLTGPEGLAALSPGTVVADYMLYLLVFLPRATVGLVSRAFASGGAKAAQPELQRALSVAMPVGIALSVVYMTSTEAILKMLNVSPNLIPYAATYARVRGAVTWAALSQTVCLSALLATKDAWTPLKVVGVAAVANCCGDFALCVWPFRLGVGGAAAATSIATLLSFALMVRALRAKELLPKKWLRLPTSASYLGPLMEYAGPLLIVVATRMVSLSAMALSAAALGTTALAGYQILINLFTLFALVGEPLSQAAQALLPPLLESKDMAGARRATKSLLILGLAAGAVSGLGAFACAALGGGTFSGDSAVIDVVQHSAPTLMLAVASLVFAYPVDGAMLATKNFRVLIALSIFGLVAQLPALQLITRSFAGTKQPALPLRLLMTTMVARLVTLSLCSLARVLNDLKVKPATEGEDCR</sequence>
<dbReference type="GO" id="GO:0009190">
    <property type="term" value="P:cyclic nucleotide biosynthetic process"/>
    <property type="evidence" value="ECO:0007669"/>
    <property type="project" value="InterPro"/>
</dbReference>
<dbReference type="EMBL" id="CAJNDS010002299">
    <property type="protein sequence ID" value="CAE7419310.1"/>
    <property type="molecule type" value="Genomic_DNA"/>
</dbReference>
<dbReference type="Pfam" id="PF01554">
    <property type="entry name" value="MatE"/>
    <property type="match status" value="1"/>
</dbReference>
<keyword evidence="3" id="KW-1133">Transmembrane helix</keyword>
<dbReference type="InterPro" id="IPR001054">
    <property type="entry name" value="A/G_cyclase"/>
</dbReference>
<feature type="transmembrane region" description="Helical" evidence="3">
    <location>
        <begin position="1430"/>
        <end position="1450"/>
    </location>
</feature>
<feature type="transmembrane region" description="Helical" evidence="3">
    <location>
        <begin position="1470"/>
        <end position="1489"/>
    </location>
</feature>
<feature type="region of interest" description="Disordered" evidence="2">
    <location>
        <begin position="1120"/>
        <end position="1147"/>
    </location>
</feature>
<accession>A0A812R5C0</accession>
<feature type="domain" description="Guanylate cyclase" evidence="4">
    <location>
        <begin position="133"/>
        <end position="298"/>
    </location>
</feature>
<reference evidence="5" key="1">
    <citation type="submission" date="2021-02" db="EMBL/GenBank/DDBJ databases">
        <authorList>
            <person name="Dougan E. K."/>
            <person name="Rhodes N."/>
            <person name="Thang M."/>
            <person name="Chan C."/>
        </authorList>
    </citation>
    <scope>NUCLEOTIDE SEQUENCE</scope>
</reference>
<dbReference type="PROSITE" id="PS50125">
    <property type="entry name" value="GUANYLATE_CYCLASE_2"/>
    <property type="match status" value="2"/>
</dbReference>
<dbReference type="InterPro" id="IPR029787">
    <property type="entry name" value="Nucleotide_cyclase"/>
</dbReference>
<dbReference type="GO" id="GO:0015297">
    <property type="term" value="F:antiporter activity"/>
    <property type="evidence" value="ECO:0007669"/>
    <property type="project" value="InterPro"/>
</dbReference>
<evidence type="ECO:0000256" key="1">
    <source>
        <dbReference type="ARBA" id="ARBA00010199"/>
    </source>
</evidence>
<feature type="compositionally biased region" description="Basic and acidic residues" evidence="2">
    <location>
        <begin position="1044"/>
        <end position="1061"/>
    </location>
</feature>
<dbReference type="SUPFAM" id="SSF55073">
    <property type="entry name" value="Nucleotide cyclase"/>
    <property type="match status" value="2"/>
</dbReference>
<evidence type="ECO:0000259" key="4">
    <source>
        <dbReference type="PROSITE" id="PS50125"/>
    </source>
</evidence>
<feature type="region of interest" description="Disordered" evidence="2">
    <location>
        <begin position="634"/>
        <end position="660"/>
    </location>
</feature>
<keyword evidence="3" id="KW-0812">Transmembrane</keyword>
<name>A0A812R5C0_9DINO</name>
<comment type="similarity">
    <text evidence="1">Belongs to the multi antimicrobial extrusion (MATE) (TC 2.A.66.1) family.</text>
</comment>
<dbReference type="GO" id="GO:0042910">
    <property type="term" value="F:xenobiotic transmembrane transporter activity"/>
    <property type="evidence" value="ECO:0007669"/>
    <property type="project" value="InterPro"/>
</dbReference>
<feature type="region of interest" description="Disordered" evidence="2">
    <location>
        <begin position="1"/>
        <end position="35"/>
    </location>
</feature>
<feature type="transmembrane region" description="Helical" evidence="3">
    <location>
        <begin position="1588"/>
        <end position="1609"/>
    </location>
</feature>
<organism evidence="5 6">
    <name type="scientific">Symbiodinium natans</name>
    <dbReference type="NCBI Taxonomy" id="878477"/>
    <lineage>
        <taxon>Eukaryota</taxon>
        <taxon>Sar</taxon>
        <taxon>Alveolata</taxon>
        <taxon>Dinophyceae</taxon>
        <taxon>Suessiales</taxon>
        <taxon>Symbiodiniaceae</taxon>
        <taxon>Symbiodinium</taxon>
    </lineage>
</organism>
<evidence type="ECO:0000256" key="2">
    <source>
        <dbReference type="SAM" id="MobiDB-lite"/>
    </source>
</evidence>
<dbReference type="InterPro" id="IPR002528">
    <property type="entry name" value="MATE_fam"/>
</dbReference>
<dbReference type="Gene3D" id="3.30.70.1230">
    <property type="entry name" value="Nucleotide cyclase"/>
    <property type="match status" value="2"/>
</dbReference>
<feature type="transmembrane region" description="Helical" evidence="3">
    <location>
        <begin position="1553"/>
        <end position="1576"/>
    </location>
</feature>
<dbReference type="CDD" id="cd07302">
    <property type="entry name" value="CHD"/>
    <property type="match status" value="2"/>
</dbReference>
<feature type="domain" description="Guanylate cyclase" evidence="4">
    <location>
        <begin position="378"/>
        <end position="521"/>
    </location>
</feature>
<dbReference type="PANTHER" id="PTHR47455:SF1">
    <property type="entry name" value="GUANYLATE CYCLASE DOMAIN-CONTAINING PROTEIN"/>
    <property type="match status" value="1"/>
</dbReference>
<feature type="transmembrane region" description="Helical" evidence="3">
    <location>
        <begin position="1495"/>
        <end position="1522"/>
    </location>
</feature>
<dbReference type="GO" id="GO:0035556">
    <property type="term" value="P:intracellular signal transduction"/>
    <property type="evidence" value="ECO:0007669"/>
    <property type="project" value="InterPro"/>
</dbReference>
<gene>
    <name evidence="5" type="primary">DTX46</name>
    <name evidence="5" type="ORF">SNAT2548_LOCUS22806</name>
</gene>